<accession>A0ABS4FVF6</accession>
<evidence type="ECO:0008006" key="4">
    <source>
        <dbReference type="Google" id="ProtNLM"/>
    </source>
</evidence>
<evidence type="ECO:0000256" key="1">
    <source>
        <dbReference type="SAM" id="Phobius"/>
    </source>
</evidence>
<feature type="transmembrane region" description="Helical" evidence="1">
    <location>
        <begin position="60"/>
        <end position="82"/>
    </location>
</feature>
<dbReference type="Proteomes" id="UP001519272">
    <property type="component" value="Unassembled WGS sequence"/>
</dbReference>
<protein>
    <recommendedName>
        <fullName evidence="4">Permease</fullName>
    </recommendedName>
</protein>
<evidence type="ECO:0000313" key="2">
    <source>
        <dbReference type="EMBL" id="MBP1906561.1"/>
    </source>
</evidence>
<gene>
    <name evidence="2" type="ORF">J2Z32_003223</name>
</gene>
<dbReference type="PANTHER" id="PTHR37305:SF1">
    <property type="entry name" value="MEMBRANE PROTEIN"/>
    <property type="match status" value="1"/>
</dbReference>
<keyword evidence="1" id="KW-0812">Transmembrane</keyword>
<organism evidence="2 3">
    <name type="scientific">Paenibacillus turicensis</name>
    <dbReference type="NCBI Taxonomy" id="160487"/>
    <lineage>
        <taxon>Bacteria</taxon>
        <taxon>Bacillati</taxon>
        <taxon>Bacillota</taxon>
        <taxon>Bacilli</taxon>
        <taxon>Bacillales</taxon>
        <taxon>Paenibacillaceae</taxon>
        <taxon>Paenibacillus</taxon>
    </lineage>
</organism>
<keyword evidence="1" id="KW-1133">Transmembrane helix</keyword>
<name>A0ABS4FVF6_9BACL</name>
<keyword evidence="3" id="KW-1185">Reference proteome</keyword>
<dbReference type="PANTHER" id="PTHR37305">
    <property type="entry name" value="INTEGRAL MEMBRANE PROTEIN-RELATED"/>
    <property type="match status" value="1"/>
</dbReference>
<dbReference type="RefSeq" id="WP_210090153.1">
    <property type="nucleotide sequence ID" value="NZ_JAGGKG010000016.1"/>
</dbReference>
<feature type="transmembrane region" description="Helical" evidence="1">
    <location>
        <begin position="140"/>
        <end position="160"/>
    </location>
</feature>
<dbReference type="CDD" id="cd21809">
    <property type="entry name" value="ABC-2_lan_permease-like"/>
    <property type="match status" value="1"/>
</dbReference>
<feature type="transmembrane region" description="Helical" evidence="1">
    <location>
        <begin position="172"/>
        <end position="190"/>
    </location>
</feature>
<reference evidence="2 3" key="1">
    <citation type="submission" date="2021-03" db="EMBL/GenBank/DDBJ databases">
        <title>Genomic Encyclopedia of Type Strains, Phase IV (KMG-IV): sequencing the most valuable type-strain genomes for metagenomic binning, comparative biology and taxonomic classification.</title>
        <authorList>
            <person name="Goeker M."/>
        </authorList>
    </citation>
    <scope>NUCLEOTIDE SEQUENCE [LARGE SCALE GENOMIC DNA]</scope>
    <source>
        <strain evidence="2 3">DSM 14349</strain>
    </source>
</reference>
<proteinExistence type="predicted"/>
<keyword evidence="1" id="KW-0472">Membrane</keyword>
<evidence type="ECO:0000313" key="3">
    <source>
        <dbReference type="Proteomes" id="UP001519272"/>
    </source>
</evidence>
<sequence length="237" mass="25988">MLLRSLKADFLKISKKGIWLLVIGAPLGVVLMMALNWGLRYNYLTHQNQGHLWQSLLGDIGAFVPISLFLGCTLVSSLVSNVEHQTSAWKQLLALPISRKRVFLSKFLLCTLLLLLSCFTLSIGSLILGLVLGFGTAIPVGQVAILGLFPYLSALPLLSLQLWLSVVYQNQAIPVTLGVTVSLVSIGAGQLPEWFILNWPSLSLNSEQKVPFIIAGIVTALIVLFISRQHFNRKDIA</sequence>
<feature type="transmembrane region" description="Helical" evidence="1">
    <location>
        <begin position="20"/>
        <end position="40"/>
    </location>
</feature>
<feature type="transmembrane region" description="Helical" evidence="1">
    <location>
        <begin position="210"/>
        <end position="227"/>
    </location>
</feature>
<dbReference type="EMBL" id="JAGGKG010000016">
    <property type="protein sequence ID" value="MBP1906561.1"/>
    <property type="molecule type" value="Genomic_DNA"/>
</dbReference>
<dbReference type="Pfam" id="PF12730">
    <property type="entry name" value="ABC2_membrane_4"/>
    <property type="match status" value="1"/>
</dbReference>
<feature type="transmembrane region" description="Helical" evidence="1">
    <location>
        <begin position="103"/>
        <end position="134"/>
    </location>
</feature>
<comment type="caution">
    <text evidence="2">The sequence shown here is derived from an EMBL/GenBank/DDBJ whole genome shotgun (WGS) entry which is preliminary data.</text>
</comment>